<evidence type="ECO:0008006" key="4">
    <source>
        <dbReference type="Google" id="ProtNLM"/>
    </source>
</evidence>
<dbReference type="EMBL" id="SOZI01000119">
    <property type="protein sequence ID" value="TNY18841.1"/>
    <property type="molecule type" value="Genomic_DNA"/>
</dbReference>
<evidence type="ECO:0000313" key="2">
    <source>
        <dbReference type="EMBL" id="TNY18841.1"/>
    </source>
</evidence>
<gene>
    <name evidence="2" type="ORF">DMC30DRAFT_402050</name>
</gene>
<feature type="region of interest" description="Disordered" evidence="1">
    <location>
        <begin position="403"/>
        <end position="433"/>
    </location>
</feature>
<feature type="compositionally biased region" description="Polar residues" evidence="1">
    <location>
        <begin position="415"/>
        <end position="433"/>
    </location>
</feature>
<feature type="region of interest" description="Disordered" evidence="1">
    <location>
        <begin position="1"/>
        <end position="43"/>
    </location>
</feature>
<evidence type="ECO:0000256" key="1">
    <source>
        <dbReference type="SAM" id="MobiDB-lite"/>
    </source>
</evidence>
<dbReference type="OrthoDB" id="2017782at2759"/>
<proteinExistence type="predicted"/>
<dbReference type="Proteomes" id="UP000311382">
    <property type="component" value="Unassembled WGS sequence"/>
</dbReference>
<evidence type="ECO:0000313" key="3">
    <source>
        <dbReference type="Proteomes" id="UP000311382"/>
    </source>
</evidence>
<feature type="region of interest" description="Disordered" evidence="1">
    <location>
        <begin position="541"/>
        <end position="594"/>
    </location>
</feature>
<comment type="caution">
    <text evidence="2">The sequence shown here is derived from an EMBL/GenBank/DDBJ whole genome shotgun (WGS) entry which is preliminary data.</text>
</comment>
<sequence>MTSDSPPALIPLASPSLPLSSQLGGISLAGTPSPAPEMPHSPSAFESLPSELIEAVAKAVARLDPVGPPAQLGNLVLLSRRFHDVLGPRNAGFYADLFKERFDAGPLERRWAQMRRIEERREKRALLETLPEVKPDADLQVEAGMSFTRPSSPDFLPDNKSPWRPLTNHDYASEFKRRCAVLAKMRAAVRSNAIPPSSSRPSSPRLQAFTPKSGRTQLPEPDELTQNLWTCYLMLLENDGKNLPHLLEYAELRQYMRLFYDHSLLNEALKPGWPRQTAGRALGLWIGWLAGDDLSLETPQESEQRFFVLKPYVFAAHKFDAFFAPWTIPSLPVTREEYPVRPPPEGPFLADLRPCTQAQSILHMGRRIEMTPPNLAHAAIFSFFFRVEQDPAVQNDLLLQGQGTPAQHMLGNPTPAANSNPLTASSRPTKTSLPVLSSRVHDRDFIRLASCIDPYSSLGMPKLYTRGDLTGSWEGRFSFFDFDSYRDMLGGRMRSLYEGPFGDQPQVWKLEERVVRLERGQRPGGRGPALNAGFEVGQSVLPRPTAGAGASSSSSYSGAAGNSALAGQGRRRTSVEVERSTSDDARASKRARSWTAAAPVDTFDGTFDDDDDEWTQCDPDGEYEILLSGTGHSAWGQFVLKGRVRAWDGMFSIVKEYTPDSRGRWIYRGVLVGGNLVGRWRDTHTPVDLSGYEGTWIMSRRS</sequence>
<dbReference type="AlphaFoldDB" id="A0A5C5FST5"/>
<protein>
    <recommendedName>
        <fullName evidence="4">F-box domain-containing protein</fullName>
    </recommendedName>
</protein>
<feature type="compositionally biased region" description="Basic and acidic residues" evidence="1">
    <location>
        <begin position="573"/>
        <end position="587"/>
    </location>
</feature>
<feature type="region of interest" description="Disordered" evidence="1">
    <location>
        <begin position="192"/>
        <end position="220"/>
    </location>
</feature>
<feature type="compositionally biased region" description="Low complexity" evidence="1">
    <location>
        <begin position="546"/>
        <end position="568"/>
    </location>
</feature>
<reference evidence="2 3" key="1">
    <citation type="submission" date="2019-03" db="EMBL/GenBank/DDBJ databases">
        <title>Rhodosporidium diobovatum UCD-FST 08-225 genome sequencing, assembly, and annotation.</title>
        <authorList>
            <person name="Fakankun I.U."/>
            <person name="Fristensky B."/>
            <person name="Levin D.B."/>
        </authorList>
    </citation>
    <scope>NUCLEOTIDE SEQUENCE [LARGE SCALE GENOMIC DNA]</scope>
    <source>
        <strain evidence="2 3">UCD-FST 08-225</strain>
    </source>
</reference>
<feature type="compositionally biased region" description="Low complexity" evidence="1">
    <location>
        <begin position="195"/>
        <end position="205"/>
    </location>
</feature>
<keyword evidence="3" id="KW-1185">Reference proteome</keyword>
<name>A0A5C5FST5_9BASI</name>
<organism evidence="2 3">
    <name type="scientific">Rhodotorula diobovata</name>
    <dbReference type="NCBI Taxonomy" id="5288"/>
    <lineage>
        <taxon>Eukaryota</taxon>
        <taxon>Fungi</taxon>
        <taxon>Dikarya</taxon>
        <taxon>Basidiomycota</taxon>
        <taxon>Pucciniomycotina</taxon>
        <taxon>Microbotryomycetes</taxon>
        <taxon>Sporidiobolales</taxon>
        <taxon>Sporidiobolaceae</taxon>
        <taxon>Rhodotorula</taxon>
    </lineage>
</organism>
<dbReference type="STRING" id="5288.A0A5C5FST5"/>
<feature type="compositionally biased region" description="Low complexity" evidence="1">
    <location>
        <begin position="1"/>
        <end position="28"/>
    </location>
</feature>
<accession>A0A5C5FST5</accession>